<dbReference type="GO" id="GO:1990481">
    <property type="term" value="P:mRNA pseudouridine synthesis"/>
    <property type="evidence" value="ECO:0007669"/>
    <property type="project" value="TreeGrafter"/>
</dbReference>
<dbReference type="CDD" id="cd02573">
    <property type="entry name" value="PseudoU_synth_EcTruB"/>
    <property type="match status" value="1"/>
</dbReference>
<dbReference type="PANTHER" id="PTHR13767:SF2">
    <property type="entry name" value="PSEUDOURIDYLATE SYNTHASE TRUB1"/>
    <property type="match status" value="1"/>
</dbReference>
<organism evidence="7 8">
    <name type="scientific">Candidatus Onthousia faecipullorum</name>
    <dbReference type="NCBI Taxonomy" id="2840887"/>
    <lineage>
        <taxon>Bacteria</taxon>
        <taxon>Bacillati</taxon>
        <taxon>Bacillota</taxon>
        <taxon>Bacilli</taxon>
        <taxon>Candidatus Onthousia</taxon>
    </lineage>
</organism>
<proteinExistence type="inferred from homology"/>
<keyword evidence="3 5" id="KW-0819">tRNA processing</keyword>
<evidence type="ECO:0000256" key="1">
    <source>
        <dbReference type="ARBA" id="ARBA00000385"/>
    </source>
</evidence>
<dbReference type="InterPro" id="IPR014780">
    <property type="entry name" value="tRNA_psdUridine_synth_TruB"/>
</dbReference>
<evidence type="ECO:0000256" key="2">
    <source>
        <dbReference type="ARBA" id="ARBA00005642"/>
    </source>
</evidence>
<name>A0A9D1GAA0_9FIRM</name>
<evidence type="ECO:0000256" key="4">
    <source>
        <dbReference type="ARBA" id="ARBA00023235"/>
    </source>
</evidence>
<sequence>MDALLIVNKPKGLTSRDVVNELNHIFSTKKIGHTGTLDPNATGVLVCLIGKYTKLVNLITSYDKEYIAEIKLGVKTDTDDITGNIIAKENTTLTLNKIEKVFSSFPTSYDQQVPIYSAVKINGKKLYEYARENIDITLPKRRVNIYSLELLSFQDNIITFKTKVSKGTYIRSLINDICTNLNTIGTMNNLVRTKQGNFDIKNSYTLEDIKNNNYKFLTLKEFLDYPIIKLDDTLIKKVSNGAIIPNTFNIQDKVILTYQNKDIAIYEVKDKDLKPYIML</sequence>
<evidence type="ECO:0000256" key="3">
    <source>
        <dbReference type="ARBA" id="ARBA00022694"/>
    </source>
</evidence>
<reference evidence="7" key="1">
    <citation type="submission" date="2020-10" db="EMBL/GenBank/DDBJ databases">
        <authorList>
            <person name="Gilroy R."/>
        </authorList>
    </citation>
    <scope>NUCLEOTIDE SEQUENCE</scope>
    <source>
        <strain evidence="7">CHK195-26880</strain>
    </source>
</reference>
<reference evidence="7" key="2">
    <citation type="journal article" date="2021" name="PeerJ">
        <title>Extensive microbial diversity within the chicken gut microbiome revealed by metagenomics and culture.</title>
        <authorList>
            <person name="Gilroy R."/>
            <person name="Ravi A."/>
            <person name="Getino M."/>
            <person name="Pursley I."/>
            <person name="Horton D.L."/>
            <person name="Alikhan N.F."/>
            <person name="Baker D."/>
            <person name="Gharbi K."/>
            <person name="Hall N."/>
            <person name="Watson M."/>
            <person name="Adriaenssens E.M."/>
            <person name="Foster-Nyarko E."/>
            <person name="Jarju S."/>
            <person name="Secka A."/>
            <person name="Antonio M."/>
            <person name="Oren A."/>
            <person name="Chaudhuri R.R."/>
            <person name="La Ragione R."/>
            <person name="Hildebrand F."/>
            <person name="Pallen M.J."/>
        </authorList>
    </citation>
    <scope>NUCLEOTIDE SEQUENCE</scope>
    <source>
        <strain evidence="7">CHK195-26880</strain>
    </source>
</reference>
<dbReference type="Proteomes" id="UP000886833">
    <property type="component" value="Unassembled WGS sequence"/>
</dbReference>
<dbReference type="GO" id="GO:0003723">
    <property type="term" value="F:RNA binding"/>
    <property type="evidence" value="ECO:0007669"/>
    <property type="project" value="InterPro"/>
</dbReference>
<gene>
    <name evidence="5 7" type="primary">truB</name>
    <name evidence="7" type="ORF">IAB59_03220</name>
</gene>
<dbReference type="InterPro" id="IPR020103">
    <property type="entry name" value="PsdUridine_synth_cat_dom_sf"/>
</dbReference>
<comment type="caution">
    <text evidence="7">The sequence shown here is derived from an EMBL/GenBank/DDBJ whole genome shotgun (WGS) entry which is preliminary data.</text>
</comment>
<dbReference type="NCBIfam" id="TIGR00431">
    <property type="entry name" value="TruB"/>
    <property type="match status" value="1"/>
</dbReference>
<evidence type="ECO:0000256" key="5">
    <source>
        <dbReference type="HAMAP-Rule" id="MF_01080"/>
    </source>
</evidence>
<comment type="catalytic activity">
    <reaction evidence="1 5">
        <text>uridine(55) in tRNA = pseudouridine(55) in tRNA</text>
        <dbReference type="Rhea" id="RHEA:42532"/>
        <dbReference type="Rhea" id="RHEA-COMP:10101"/>
        <dbReference type="Rhea" id="RHEA-COMP:10102"/>
        <dbReference type="ChEBI" id="CHEBI:65314"/>
        <dbReference type="ChEBI" id="CHEBI:65315"/>
        <dbReference type="EC" id="5.4.99.25"/>
    </reaction>
</comment>
<dbReference type="EC" id="5.4.99.25" evidence="5"/>
<dbReference type="Pfam" id="PF01509">
    <property type="entry name" value="TruB_N"/>
    <property type="match status" value="1"/>
</dbReference>
<comment type="function">
    <text evidence="5">Responsible for synthesis of pseudouridine from uracil-55 in the psi GC loop of transfer RNAs.</text>
</comment>
<dbReference type="GO" id="GO:0160148">
    <property type="term" value="F:tRNA pseudouridine(55) synthase activity"/>
    <property type="evidence" value="ECO:0007669"/>
    <property type="project" value="UniProtKB-EC"/>
</dbReference>
<comment type="similarity">
    <text evidence="2 5">Belongs to the pseudouridine synthase TruB family. Type 1 subfamily.</text>
</comment>
<dbReference type="PANTHER" id="PTHR13767">
    <property type="entry name" value="TRNA-PSEUDOURIDINE SYNTHASE"/>
    <property type="match status" value="1"/>
</dbReference>
<dbReference type="AlphaFoldDB" id="A0A9D1GAA0"/>
<feature type="domain" description="Pseudouridine synthase II N-terminal" evidence="6">
    <location>
        <begin position="24"/>
        <end position="170"/>
    </location>
</feature>
<protein>
    <recommendedName>
        <fullName evidence="5">tRNA pseudouridine synthase B</fullName>
        <ecNumber evidence="5">5.4.99.25</ecNumber>
    </recommendedName>
    <alternativeName>
        <fullName evidence="5">tRNA pseudouridine(55) synthase</fullName>
        <shortName evidence="5">Psi55 synthase</shortName>
    </alternativeName>
    <alternativeName>
        <fullName evidence="5">tRNA pseudouridylate synthase</fullName>
    </alternativeName>
    <alternativeName>
        <fullName evidence="5">tRNA-uridine isomerase</fullName>
    </alternativeName>
</protein>
<dbReference type="HAMAP" id="MF_01080">
    <property type="entry name" value="TruB_bact"/>
    <property type="match status" value="1"/>
</dbReference>
<accession>A0A9D1GAA0</accession>
<dbReference type="SUPFAM" id="SSF55120">
    <property type="entry name" value="Pseudouridine synthase"/>
    <property type="match status" value="1"/>
</dbReference>
<feature type="active site" description="Nucleophile" evidence="5">
    <location>
        <position position="38"/>
    </location>
</feature>
<evidence type="ECO:0000313" key="7">
    <source>
        <dbReference type="EMBL" id="HIT37475.1"/>
    </source>
</evidence>
<evidence type="ECO:0000313" key="8">
    <source>
        <dbReference type="Proteomes" id="UP000886833"/>
    </source>
</evidence>
<dbReference type="EMBL" id="DVKQ01000042">
    <property type="protein sequence ID" value="HIT37475.1"/>
    <property type="molecule type" value="Genomic_DNA"/>
</dbReference>
<dbReference type="GO" id="GO:0031119">
    <property type="term" value="P:tRNA pseudouridine synthesis"/>
    <property type="evidence" value="ECO:0007669"/>
    <property type="project" value="UniProtKB-UniRule"/>
</dbReference>
<keyword evidence="4 5" id="KW-0413">Isomerase</keyword>
<dbReference type="Gene3D" id="3.30.2350.10">
    <property type="entry name" value="Pseudouridine synthase"/>
    <property type="match status" value="1"/>
</dbReference>
<dbReference type="InterPro" id="IPR002501">
    <property type="entry name" value="PsdUridine_synth_N"/>
</dbReference>
<evidence type="ECO:0000259" key="6">
    <source>
        <dbReference type="Pfam" id="PF01509"/>
    </source>
</evidence>